<protein>
    <recommendedName>
        <fullName evidence="2">Chitin-binding type-2 domain-containing protein</fullName>
    </recommendedName>
</protein>
<evidence type="ECO:0000313" key="4">
    <source>
        <dbReference type="Proteomes" id="UP001175271"/>
    </source>
</evidence>
<keyword evidence="1" id="KW-0732">Signal</keyword>
<dbReference type="GO" id="GO:0005576">
    <property type="term" value="C:extracellular region"/>
    <property type="evidence" value="ECO:0007669"/>
    <property type="project" value="InterPro"/>
</dbReference>
<reference evidence="3" key="1">
    <citation type="submission" date="2023-06" db="EMBL/GenBank/DDBJ databases">
        <title>Genomic analysis of the entomopathogenic nematode Steinernema hermaphroditum.</title>
        <authorList>
            <person name="Schwarz E.M."/>
            <person name="Heppert J.K."/>
            <person name="Baniya A."/>
            <person name="Schwartz H.T."/>
            <person name="Tan C.-H."/>
            <person name="Antoshechkin I."/>
            <person name="Sternberg P.W."/>
            <person name="Goodrich-Blair H."/>
            <person name="Dillman A.R."/>
        </authorList>
    </citation>
    <scope>NUCLEOTIDE SEQUENCE</scope>
    <source>
        <strain evidence="3">PS9179</strain>
        <tissue evidence="3">Whole animal</tissue>
    </source>
</reference>
<comment type="caution">
    <text evidence="3">The sequence shown here is derived from an EMBL/GenBank/DDBJ whole genome shotgun (WGS) entry which is preliminary data.</text>
</comment>
<accession>A0AA39GVC3</accession>
<organism evidence="3 4">
    <name type="scientific">Steinernema hermaphroditum</name>
    <dbReference type="NCBI Taxonomy" id="289476"/>
    <lineage>
        <taxon>Eukaryota</taxon>
        <taxon>Metazoa</taxon>
        <taxon>Ecdysozoa</taxon>
        <taxon>Nematoda</taxon>
        <taxon>Chromadorea</taxon>
        <taxon>Rhabditida</taxon>
        <taxon>Tylenchina</taxon>
        <taxon>Panagrolaimomorpha</taxon>
        <taxon>Strongyloidoidea</taxon>
        <taxon>Steinernematidae</taxon>
        <taxon>Steinernema</taxon>
    </lineage>
</organism>
<dbReference type="PROSITE" id="PS50940">
    <property type="entry name" value="CHIT_BIND_II"/>
    <property type="match status" value="1"/>
</dbReference>
<evidence type="ECO:0000313" key="3">
    <source>
        <dbReference type="EMBL" id="KAK0394240.1"/>
    </source>
</evidence>
<dbReference type="EMBL" id="JAUCMV010000005">
    <property type="protein sequence ID" value="KAK0394240.1"/>
    <property type="molecule type" value="Genomic_DNA"/>
</dbReference>
<name>A0AA39GVC3_9BILA</name>
<dbReference type="Pfam" id="PF01607">
    <property type="entry name" value="CBM_14"/>
    <property type="match status" value="1"/>
</dbReference>
<dbReference type="AlphaFoldDB" id="A0AA39GVC3"/>
<dbReference type="Proteomes" id="UP001175271">
    <property type="component" value="Unassembled WGS sequence"/>
</dbReference>
<feature type="chain" id="PRO_5041223586" description="Chitin-binding type-2 domain-containing protein" evidence="1">
    <location>
        <begin position="17"/>
        <end position="200"/>
    </location>
</feature>
<sequence>MTKFLLLAAFLPLFFAEQTTTVPGDDELHPDLVVETYSQQLHDADCVTYGEGAFVFGCTDEYFVCESTYIGFRKYMFHCPIGHDGQRLKMNPLNDQCDHQANIEVCKEQTETSSYDSAIKIIRKEPFSCKNRNDGYHEIESCSEQYAYCYTGYLYFLLCPSADLFYDSTTGTCDYKINCEGQEQKESDGNGRFKRFAQLR</sequence>
<feature type="signal peptide" evidence="1">
    <location>
        <begin position="1"/>
        <end position="16"/>
    </location>
</feature>
<dbReference type="GO" id="GO:0008061">
    <property type="term" value="F:chitin binding"/>
    <property type="evidence" value="ECO:0007669"/>
    <property type="project" value="InterPro"/>
</dbReference>
<gene>
    <name evidence="3" type="ORF">QR680_000644</name>
</gene>
<dbReference type="SUPFAM" id="SSF57625">
    <property type="entry name" value="Invertebrate chitin-binding proteins"/>
    <property type="match status" value="1"/>
</dbReference>
<dbReference type="InterPro" id="IPR036508">
    <property type="entry name" value="Chitin-bd_dom_sf"/>
</dbReference>
<dbReference type="InterPro" id="IPR002557">
    <property type="entry name" value="Chitin-bd_dom"/>
</dbReference>
<dbReference type="SMART" id="SM00494">
    <property type="entry name" value="ChtBD2"/>
    <property type="match status" value="2"/>
</dbReference>
<evidence type="ECO:0000256" key="1">
    <source>
        <dbReference type="SAM" id="SignalP"/>
    </source>
</evidence>
<proteinExistence type="predicted"/>
<feature type="domain" description="Chitin-binding type-2" evidence="2">
    <location>
        <begin position="126"/>
        <end position="181"/>
    </location>
</feature>
<evidence type="ECO:0000259" key="2">
    <source>
        <dbReference type="PROSITE" id="PS50940"/>
    </source>
</evidence>
<keyword evidence="4" id="KW-1185">Reference proteome</keyword>